<gene>
    <name evidence="1" type="ORF">GCK72_001468</name>
</gene>
<protein>
    <submittedName>
        <fullName evidence="1">Uncharacterized protein</fullName>
    </submittedName>
</protein>
<sequence>MIQVCMKDGLSVEWNFRISDDIRGFHSDRTLSFNWIHVPARLENEFEYTTYWTSIPEGFSLLLNYLVNTFDLEVQNLYVRTSRSHGFASQYLEPICSRLMNIYPKIKYCFKQEEGSAKLTQDELNYINENVRAIEHFRRGLPLRGSNGRTYEEIHL</sequence>
<organism evidence="1 2">
    <name type="scientific">Caenorhabditis remanei</name>
    <name type="common">Caenorhabditis vulgaris</name>
    <dbReference type="NCBI Taxonomy" id="31234"/>
    <lineage>
        <taxon>Eukaryota</taxon>
        <taxon>Metazoa</taxon>
        <taxon>Ecdysozoa</taxon>
        <taxon>Nematoda</taxon>
        <taxon>Chromadorea</taxon>
        <taxon>Rhabditida</taxon>
        <taxon>Rhabditina</taxon>
        <taxon>Rhabditomorpha</taxon>
        <taxon>Rhabditoidea</taxon>
        <taxon>Rhabditidae</taxon>
        <taxon>Peloderinae</taxon>
        <taxon>Caenorhabditis</taxon>
    </lineage>
</organism>
<dbReference type="RefSeq" id="XP_053591626.1">
    <property type="nucleotide sequence ID" value="XM_053722981.1"/>
</dbReference>
<comment type="caution">
    <text evidence="1">The sequence shown here is derived from an EMBL/GenBank/DDBJ whole genome shotgun (WGS) entry which is preliminary data.</text>
</comment>
<evidence type="ECO:0000313" key="1">
    <source>
        <dbReference type="EMBL" id="KAF1769651.1"/>
    </source>
</evidence>
<dbReference type="AlphaFoldDB" id="A0A6A5HQY0"/>
<dbReference type="Proteomes" id="UP000483820">
    <property type="component" value="Chromosome I"/>
</dbReference>
<dbReference type="CTD" id="78773264"/>
<dbReference type="GeneID" id="78773264"/>
<accession>A0A6A5HQY0</accession>
<name>A0A6A5HQY0_CAERE</name>
<proteinExistence type="predicted"/>
<dbReference type="KEGG" id="crq:GCK72_001468"/>
<reference evidence="1 2" key="1">
    <citation type="submission" date="2019-12" db="EMBL/GenBank/DDBJ databases">
        <title>Chromosome-level assembly of the Caenorhabditis remanei genome.</title>
        <authorList>
            <person name="Teterina A.A."/>
            <person name="Willis J.H."/>
            <person name="Phillips P.C."/>
        </authorList>
    </citation>
    <scope>NUCLEOTIDE SEQUENCE [LARGE SCALE GENOMIC DNA]</scope>
    <source>
        <strain evidence="1 2">PX506</strain>
        <tissue evidence="1">Whole organism</tissue>
    </source>
</reference>
<evidence type="ECO:0000313" key="2">
    <source>
        <dbReference type="Proteomes" id="UP000483820"/>
    </source>
</evidence>
<dbReference type="EMBL" id="WUAV01000001">
    <property type="protein sequence ID" value="KAF1769651.1"/>
    <property type="molecule type" value="Genomic_DNA"/>
</dbReference>